<keyword evidence="3" id="KW-1185">Reference proteome</keyword>
<name>A0ABN9DPF3_9NEOB</name>
<gene>
    <name evidence="2" type="ORF">SPARVUS_LOCUS7583981</name>
</gene>
<organism evidence="2 3">
    <name type="scientific">Staurois parvus</name>
    <dbReference type="NCBI Taxonomy" id="386267"/>
    <lineage>
        <taxon>Eukaryota</taxon>
        <taxon>Metazoa</taxon>
        <taxon>Chordata</taxon>
        <taxon>Craniata</taxon>
        <taxon>Vertebrata</taxon>
        <taxon>Euteleostomi</taxon>
        <taxon>Amphibia</taxon>
        <taxon>Batrachia</taxon>
        <taxon>Anura</taxon>
        <taxon>Neobatrachia</taxon>
        <taxon>Ranoidea</taxon>
        <taxon>Ranidae</taxon>
        <taxon>Staurois</taxon>
    </lineage>
</organism>
<evidence type="ECO:0000259" key="1">
    <source>
        <dbReference type="Pfam" id="PF01498"/>
    </source>
</evidence>
<dbReference type="Proteomes" id="UP001162483">
    <property type="component" value="Unassembled WGS sequence"/>
</dbReference>
<feature type="domain" description="Transposase Tc1-like" evidence="1">
    <location>
        <begin position="7"/>
        <end position="66"/>
    </location>
</feature>
<protein>
    <recommendedName>
        <fullName evidence="1">Transposase Tc1-like domain-containing protein</fullName>
    </recommendedName>
</protein>
<comment type="caution">
    <text evidence="2">The sequence shown here is derived from an EMBL/GenBank/DDBJ whole genome shotgun (WGS) entry which is preliminary data.</text>
</comment>
<dbReference type="InterPro" id="IPR002492">
    <property type="entry name" value="Transposase_Tc1-like"/>
</dbReference>
<accession>A0ABN9DPF3</accession>
<proteinExistence type="predicted"/>
<dbReference type="EMBL" id="CATNWA010014537">
    <property type="protein sequence ID" value="CAI9573077.1"/>
    <property type="molecule type" value="Genomic_DNA"/>
</dbReference>
<evidence type="ECO:0000313" key="3">
    <source>
        <dbReference type="Proteomes" id="UP001162483"/>
    </source>
</evidence>
<reference evidence="2" key="1">
    <citation type="submission" date="2023-05" db="EMBL/GenBank/DDBJ databases">
        <authorList>
            <person name="Stuckert A."/>
        </authorList>
    </citation>
    <scope>NUCLEOTIDE SEQUENCE</scope>
</reference>
<evidence type="ECO:0000313" key="2">
    <source>
        <dbReference type="EMBL" id="CAI9573077.1"/>
    </source>
</evidence>
<dbReference type="Pfam" id="PF01498">
    <property type="entry name" value="HTH_Tnp_Tc3_2"/>
    <property type="match status" value="1"/>
</dbReference>
<sequence length="76" mass="8520">MTERGQRILNRTVRRSQQLSSESIAKELQTLCAFQIRTTTVRRELHGMGFHDQAAASNPYISKCNANSVRQAATAL</sequence>